<reference evidence="3" key="1">
    <citation type="submission" date="2015-01" db="EMBL/GenBank/DDBJ databases">
        <title>Mitochondrial genomes reveal the phylogenetics of aphids.</title>
        <authorList>
            <person name="Wang Y."/>
            <person name="Chen J."/>
            <person name="Jiang L.-Y."/>
            <person name="Qiao G.-X."/>
        </authorList>
    </citation>
    <scope>NUCLEOTIDE SEQUENCE</scope>
</reference>
<accession>A0A1L1YMB5</accession>
<gene>
    <name evidence="3" type="primary">nad6</name>
</gene>
<proteinExistence type="predicted"/>
<sequence>MLMKFIMFINLTISLTLTMMKSPLTSNLVILTQSITLTLMLNLINKSSWISFMLFILYVGGLMIIFLYISSIAFNEINFIKNYKNLIYKIIILLMMFFIIKSFIIMENFKFNNLMNFEDNFYLINMFIMPNNLMIYFILFILFFMLISIIWLLKNNKGPIRQKN</sequence>
<feature type="chain" id="PRO_5009851348" evidence="2">
    <location>
        <begin position="19"/>
        <end position="164"/>
    </location>
</feature>
<keyword evidence="1" id="KW-0812">Transmembrane</keyword>
<feature type="signal peptide" evidence="2">
    <location>
        <begin position="1"/>
        <end position="18"/>
    </location>
</feature>
<keyword evidence="1" id="KW-0472">Membrane</keyword>
<evidence type="ECO:0000256" key="1">
    <source>
        <dbReference type="SAM" id="Phobius"/>
    </source>
</evidence>
<feature type="transmembrane region" description="Helical" evidence="1">
    <location>
        <begin position="86"/>
        <end position="106"/>
    </location>
</feature>
<evidence type="ECO:0000313" key="3">
    <source>
        <dbReference type="EMBL" id="AKM70011.1"/>
    </source>
</evidence>
<organism evidence="3">
    <name type="scientific">Phyllaphis fagi</name>
    <dbReference type="NCBI Taxonomy" id="935663"/>
    <lineage>
        <taxon>Eukaryota</taxon>
        <taxon>Metazoa</taxon>
        <taxon>Ecdysozoa</taxon>
        <taxon>Arthropoda</taxon>
        <taxon>Hexapoda</taxon>
        <taxon>Insecta</taxon>
        <taxon>Pterygota</taxon>
        <taxon>Neoptera</taxon>
        <taxon>Paraneoptera</taxon>
        <taxon>Hemiptera</taxon>
        <taxon>Sternorrhyncha</taxon>
        <taxon>Aphidomorpha</taxon>
        <taxon>Aphidoidea</taxon>
        <taxon>Aphididae</taxon>
        <taxon>Phyllaphis</taxon>
    </lineage>
</organism>
<name>A0A1L1YMB5_9HEMI</name>
<geneLocation type="mitochondrion" evidence="3"/>
<keyword evidence="3" id="KW-0496">Mitochondrion</keyword>
<protein>
    <submittedName>
        <fullName evidence="3">NADH dehydrogenase subunit 6</fullName>
    </submittedName>
</protein>
<keyword evidence="2" id="KW-0732">Signal</keyword>
<evidence type="ECO:0000256" key="2">
    <source>
        <dbReference type="SAM" id="SignalP"/>
    </source>
</evidence>
<dbReference type="EMBL" id="KP722570">
    <property type="protein sequence ID" value="AKM70011.1"/>
    <property type="molecule type" value="Genomic_DNA"/>
</dbReference>
<feature type="transmembrane region" description="Helical" evidence="1">
    <location>
        <begin position="50"/>
        <end position="74"/>
    </location>
</feature>
<keyword evidence="1" id="KW-1133">Transmembrane helix</keyword>
<feature type="transmembrane region" description="Helical" evidence="1">
    <location>
        <begin position="133"/>
        <end position="153"/>
    </location>
</feature>
<dbReference type="AlphaFoldDB" id="A0A1L1YMB5"/>